<keyword evidence="5" id="KW-0812">Transmembrane</keyword>
<accession>A0AAV4C4M6</accession>
<feature type="transmembrane region" description="Helical" evidence="5">
    <location>
        <begin position="7"/>
        <end position="29"/>
    </location>
</feature>
<dbReference type="AlphaFoldDB" id="A0AAV4C4M6"/>
<dbReference type="InterPro" id="IPR013780">
    <property type="entry name" value="Glyco_hydro_b"/>
</dbReference>
<comment type="similarity">
    <text evidence="1 4">Belongs to the glycosyl hydrolase 31 family.</text>
</comment>
<dbReference type="PANTHER" id="PTHR43053">
    <property type="entry name" value="GLYCOSIDASE FAMILY 31"/>
    <property type="match status" value="1"/>
</dbReference>
<evidence type="ECO:0000259" key="6">
    <source>
        <dbReference type="Pfam" id="PF01055"/>
    </source>
</evidence>
<dbReference type="GO" id="GO:0005975">
    <property type="term" value="P:carbohydrate metabolic process"/>
    <property type="evidence" value="ECO:0007669"/>
    <property type="project" value="InterPro"/>
</dbReference>
<dbReference type="InterPro" id="IPR050985">
    <property type="entry name" value="Alpha-glycosidase_related"/>
</dbReference>
<keyword evidence="5" id="KW-0472">Membrane</keyword>
<keyword evidence="9" id="KW-1185">Reference proteome</keyword>
<proteinExistence type="inferred from homology"/>
<dbReference type="GO" id="GO:0004553">
    <property type="term" value="F:hydrolase activity, hydrolyzing O-glycosyl compounds"/>
    <property type="evidence" value="ECO:0007669"/>
    <property type="project" value="InterPro"/>
</dbReference>
<dbReference type="InterPro" id="IPR000322">
    <property type="entry name" value="Glyco_hydro_31_TIM"/>
</dbReference>
<dbReference type="SUPFAM" id="SSF51011">
    <property type="entry name" value="Glycosyl hydrolase domain"/>
    <property type="match status" value="1"/>
</dbReference>
<dbReference type="Gene3D" id="2.60.40.1180">
    <property type="entry name" value="Golgi alpha-mannosidase II"/>
    <property type="match status" value="1"/>
</dbReference>
<evidence type="ECO:0000256" key="2">
    <source>
        <dbReference type="ARBA" id="ARBA00022801"/>
    </source>
</evidence>
<dbReference type="EMBL" id="BLXT01005798">
    <property type="protein sequence ID" value="GFO26252.1"/>
    <property type="molecule type" value="Genomic_DNA"/>
</dbReference>
<name>A0AAV4C4M6_9GAST</name>
<comment type="caution">
    <text evidence="8">The sequence shown here is derived from an EMBL/GenBank/DDBJ whole genome shotgun (WGS) entry which is preliminary data.</text>
</comment>
<feature type="domain" description="Glycoside hydrolase family 31 TIM barrel" evidence="6">
    <location>
        <begin position="286"/>
        <end position="588"/>
    </location>
</feature>
<reference evidence="8 9" key="1">
    <citation type="journal article" date="2021" name="Elife">
        <title>Chloroplast acquisition without the gene transfer in kleptoplastic sea slugs, Plakobranchus ocellatus.</title>
        <authorList>
            <person name="Maeda T."/>
            <person name="Takahashi S."/>
            <person name="Yoshida T."/>
            <person name="Shimamura S."/>
            <person name="Takaki Y."/>
            <person name="Nagai Y."/>
            <person name="Toyoda A."/>
            <person name="Suzuki Y."/>
            <person name="Arimoto A."/>
            <person name="Ishii H."/>
            <person name="Satoh N."/>
            <person name="Nishiyama T."/>
            <person name="Hasebe M."/>
            <person name="Maruyama T."/>
            <person name="Minagawa J."/>
            <person name="Obokata J."/>
            <person name="Shigenobu S."/>
        </authorList>
    </citation>
    <scope>NUCLEOTIDE SEQUENCE [LARGE SCALE GENOMIC DNA]</scope>
</reference>
<evidence type="ECO:0000259" key="7">
    <source>
        <dbReference type="Pfam" id="PF21365"/>
    </source>
</evidence>
<evidence type="ECO:0000256" key="1">
    <source>
        <dbReference type="ARBA" id="ARBA00007806"/>
    </source>
</evidence>
<evidence type="ECO:0000256" key="4">
    <source>
        <dbReference type="RuleBase" id="RU361185"/>
    </source>
</evidence>
<evidence type="ECO:0000256" key="5">
    <source>
        <dbReference type="SAM" id="Phobius"/>
    </source>
</evidence>
<sequence>MAIRKRVVVMGACVFLMAGLIAGVGVYLWRQHEDRDDDPPLRALALGPDVNVYIMKGGHSVYLVVNSFPAADRYKELGSELGITAKGRASPCTSSAPSGAALCVQWEDGAKLHITVASKTSPDLDCITMSWNVSQKRQQTNETPTDCYDMSHSFWYGAFEDHFQKWPMNTLKIGASPYVTGEIFDRVEYGEVIEPLFLSSLGMGIHADVNTPLYLGINAEASEGRICLTGRTGSNTPYLTQTIPSLRYDLCKAKDISTLWKEMAKKYLPKPRRTPSPYVVKFPIWSTWARYKSHINQTKVLDFAEQILRHNMTISQLEIDDDWTPRYGDFTFSTEKFPEPAAMVNELLGMRIHTTLWMHPFINTDSDAYKTASREGYLVCESANSPKPAAIDWWRGNGSGLIDFTNDKAVDWYLQELKKLQTNFNVSSFKFDAGEVSYLPKRYALASPLTSPNFFTTRYVDAACRSDMFERRLEVRVGFRSQECHALVRMLDRASDWTHKLGILTLIPTALVSGLAGYPFVLPDMIGGNAYNASNIDQTVLPDRELYLRWLQVTLFMPTLQFSVAPWDYDEETVKITQKLLSLREDYIDDILLLMDHARDTGEPVVRPLWWTDPLDKDALTCETEFLLGNDLLVAPVLEKGATSRDIYLPQGLWHDQLRGIIRYGKQWLRDYTAQLDELPHFARVDDQGIVG</sequence>
<dbReference type="Proteomes" id="UP000735302">
    <property type="component" value="Unassembled WGS sequence"/>
</dbReference>
<protein>
    <submittedName>
        <fullName evidence="8">Sits-binding protein</fullName>
    </submittedName>
</protein>
<keyword evidence="3 4" id="KW-0326">Glycosidase</keyword>
<dbReference type="InterPro" id="IPR017853">
    <property type="entry name" value="GH"/>
</dbReference>
<dbReference type="CDD" id="cd06592">
    <property type="entry name" value="GH31_NET37"/>
    <property type="match status" value="1"/>
</dbReference>
<gene>
    <name evidence="8" type="ORF">PoB_005275700</name>
</gene>
<dbReference type="Gene3D" id="3.20.20.80">
    <property type="entry name" value="Glycosidases"/>
    <property type="match status" value="1"/>
</dbReference>
<dbReference type="Pfam" id="PF21365">
    <property type="entry name" value="Glyco_hydro_31_3rd"/>
    <property type="match status" value="1"/>
</dbReference>
<dbReference type="SUPFAM" id="SSF51445">
    <property type="entry name" value="(Trans)glycosidases"/>
    <property type="match status" value="1"/>
</dbReference>
<evidence type="ECO:0000256" key="3">
    <source>
        <dbReference type="ARBA" id="ARBA00023295"/>
    </source>
</evidence>
<dbReference type="PANTHER" id="PTHR43053:SF4">
    <property type="entry name" value="MYOGENESIS-REGULATING GLYCOSIDASE"/>
    <property type="match status" value="1"/>
</dbReference>
<dbReference type="InterPro" id="IPR048395">
    <property type="entry name" value="Glyco_hydro_31_C"/>
</dbReference>
<organism evidence="8 9">
    <name type="scientific">Plakobranchus ocellatus</name>
    <dbReference type="NCBI Taxonomy" id="259542"/>
    <lineage>
        <taxon>Eukaryota</taxon>
        <taxon>Metazoa</taxon>
        <taxon>Spiralia</taxon>
        <taxon>Lophotrochozoa</taxon>
        <taxon>Mollusca</taxon>
        <taxon>Gastropoda</taxon>
        <taxon>Heterobranchia</taxon>
        <taxon>Euthyneura</taxon>
        <taxon>Panpulmonata</taxon>
        <taxon>Sacoglossa</taxon>
        <taxon>Placobranchoidea</taxon>
        <taxon>Plakobranchidae</taxon>
        <taxon>Plakobranchus</taxon>
    </lineage>
</organism>
<keyword evidence="5" id="KW-1133">Transmembrane helix</keyword>
<evidence type="ECO:0000313" key="9">
    <source>
        <dbReference type="Proteomes" id="UP000735302"/>
    </source>
</evidence>
<keyword evidence="2 4" id="KW-0378">Hydrolase</keyword>
<evidence type="ECO:0000313" key="8">
    <source>
        <dbReference type="EMBL" id="GFO26252.1"/>
    </source>
</evidence>
<dbReference type="Pfam" id="PF01055">
    <property type="entry name" value="Glyco_hydro_31_2nd"/>
    <property type="match status" value="1"/>
</dbReference>
<feature type="domain" description="Glycosyl hydrolase family 31 C-terminal" evidence="7">
    <location>
        <begin position="602"/>
        <end position="684"/>
    </location>
</feature>